<comment type="caution">
    <text evidence="2">The sequence shown here is derived from an EMBL/GenBank/DDBJ whole genome shotgun (WGS) entry which is preliminary data.</text>
</comment>
<dbReference type="Proteomes" id="UP001159363">
    <property type="component" value="Chromosome 10"/>
</dbReference>
<gene>
    <name evidence="2" type="ORF">PR048_026290</name>
</gene>
<dbReference type="EMBL" id="JARBHB010000011">
    <property type="protein sequence ID" value="KAJ8872677.1"/>
    <property type="molecule type" value="Genomic_DNA"/>
</dbReference>
<evidence type="ECO:0000313" key="2">
    <source>
        <dbReference type="EMBL" id="KAJ8872677.1"/>
    </source>
</evidence>
<name>A0ABQ9GKZ3_9NEOP</name>
<evidence type="ECO:0000256" key="1">
    <source>
        <dbReference type="SAM" id="MobiDB-lite"/>
    </source>
</evidence>
<feature type="compositionally biased region" description="Polar residues" evidence="1">
    <location>
        <begin position="337"/>
        <end position="348"/>
    </location>
</feature>
<feature type="region of interest" description="Disordered" evidence="1">
    <location>
        <begin position="337"/>
        <end position="372"/>
    </location>
</feature>
<reference evidence="2 3" key="1">
    <citation type="submission" date="2023-02" db="EMBL/GenBank/DDBJ databases">
        <title>LHISI_Scaffold_Assembly.</title>
        <authorList>
            <person name="Stuart O.P."/>
            <person name="Cleave R."/>
            <person name="Magrath M.J.L."/>
            <person name="Mikheyev A.S."/>
        </authorList>
    </citation>
    <scope>NUCLEOTIDE SEQUENCE [LARGE SCALE GENOMIC DNA]</scope>
    <source>
        <strain evidence="2">Daus_M_001</strain>
        <tissue evidence="2">Leg muscle</tissue>
    </source>
</reference>
<proteinExistence type="predicted"/>
<sequence length="489" mass="53248">MLASDALGGDDNGRKYQHPCIAAEAGSRKYVHKNITKQEYAHLSTAHQQQGMREINLGHGGHVLPHVRVLVARIGAIISVSQFNKSGIGDGLRTGVLLLNRPRRLAASTKLPINMGALGELGVISLIKEGRTEPRGLVVFILGKEPSRNFLLAQRVALPLGKHWKTDWRPGTEDGMSLGVLLLSRPCRPGVRAKLRINMGTLGEPGATRLSEEGRTGPGGEPSSQKSPCGAEVGQHLGTPLFSQETVTIPSIVKEDCKCEERRCKCDCLPRTGVVVSPRLLASAHSQVLSHLCSTWRLLAAGFPPWPGPPLLRQPGRPGLPQSAHVDAELSTDTQSTWAAEQQDSQPHTILCSRPPRKPFGDRTRLPRFPRDHDQDSDLLEIGLVSSWSKDHMLIAYQTKPVPSIPPAARNSGVSSDEIFSRGVRMHTKRRVFAMADRLTCNFSSIVDLALSSDIITMNCGSKKKDFGKRGEARDLIRSSEVLRAGEGD</sequence>
<feature type="region of interest" description="Disordered" evidence="1">
    <location>
        <begin position="202"/>
        <end position="232"/>
    </location>
</feature>
<keyword evidence="3" id="KW-1185">Reference proteome</keyword>
<accession>A0ABQ9GKZ3</accession>
<feature type="compositionally biased region" description="Basic and acidic residues" evidence="1">
    <location>
        <begin position="359"/>
        <end position="372"/>
    </location>
</feature>
<protein>
    <submittedName>
        <fullName evidence="2">Uncharacterized protein</fullName>
    </submittedName>
</protein>
<evidence type="ECO:0000313" key="3">
    <source>
        <dbReference type="Proteomes" id="UP001159363"/>
    </source>
</evidence>
<organism evidence="2 3">
    <name type="scientific">Dryococelus australis</name>
    <dbReference type="NCBI Taxonomy" id="614101"/>
    <lineage>
        <taxon>Eukaryota</taxon>
        <taxon>Metazoa</taxon>
        <taxon>Ecdysozoa</taxon>
        <taxon>Arthropoda</taxon>
        <taxon>Hexapoda</taxon>
        <taxon>Insecta</taxon>
        <taxon>Pterygota</taxon>
        <taxon>Neoptera</taxon>
        <taxon>Polyneoptera</taxon>
        <taxon>Phasmatodea</taxon>
        <taxon>Verophasmatodea</taxon>
        <taxon>Anareolatae</taxon>
        <taxon>Phasmatidae</taxon>
        <taxon>Eurycanthinae</taxon>
        <taxon>Dryococelus</taxon>
    </lineage>
</organism>